<dbReference type="AlphaFoldDB" id="A0A8J3Q7L4"/>
<proteinExistence type="predicted"/>
<reference evidence="1" key="1">
    <citation type="submission" date="2021-01" db="EMBL/GenBank/DDBJ databases">
        <title>Whole genome shotgun sequence of Rhizocola hellebori NBRC 109834.</title>
        <authorList>
            <person name="Komaki H."/>
            <person name="Tamura T."/>
        </authorList>
    </citation>
    <scope>NUCLEOTIDE SEQUENCE</scope>
    <source>
        <strain evidence="1">NBRC 109834</strain>
    </source>
</reference>
<dbReference type="SUPFAM" id="SSF103032">
    <property type="entry name" value="Hypothetical protein YwqG"/>
    <property type="match status" value="1"/>
</dbReference>
<name>A0A8J3Q7L4_9ACTN</name>
<dbReference type="EMBL" id="BONY01000019">
    <property type="protein sequence ID" value="GIH05489.1"/>
    <property type="molecule type" value="Genomic_DNA"/>
</dbReference>
<evidence type="ECO:0000313" key="1">
    <source>
        <dbReference type="EMBL" id="GIH05489.1"/>
    </source>
</evidence>
<protein>
    <recommendedName>
        <fullName evidence="3">DUF1963 domain-containing protein</fullName>
    </recommendedName>
</protein>
<dbReference type="Proteomes" id="UP000612899">
    <property type="component" value="Unassembled WGS sequence"/>
</dbReference>
<evidence type="ECO:0008006" key="3">
    <source>
        <dbReference type="Google" id="ProtNLM"/>
    </source>
</evidence>
<sequence length="270" mass="29182">MIDELTAALNQRLWPDYVIGELGERVGDAVTPFLHPVVGAAMAEPSEGPLPVGVSKVGGLPHVDEAFVWPVEDDTDEPLALVCQINLDDVRKTGVAGSAGLAGMMYLFAIYDSDRAYGYEIDAATAKLLHVPRPGLLTVAQRPDGLADDGLFAERKLRLGPSFVAQERDENGPSSKRFDYEVERAIDEELSLLGGVPCGVVQLLGSPHPFREETREQLDDLGSPQLLLYVNGYSVQRYAFGEGDFLVVVDEAELAAGKLDNAEILFEPGT</sequence>
<keyword evidence="2" id="KW-1185">Reference proteome</keyword>
<dbReference type="InterPro" id="IPR035948">
    <property type="entry name" value="YwqG-like_sf"/>
</dbReference>
<gene>
    <name evidence="1" type="ORF">Rhe02_35560</name>
</gene>
<dbReference type="Gene3D" id="2.30.320.10">
    <property type="entry name" value="YwqG-like"/>
    <property type="match status" value="1"/>
</dbReference>
<evidence type="ECO:0000313" key="2">
    <source>
        <dbReference type="Proteomes" id="UP000612899"/>
    </source>
</evidence>
<comment type="caution">
    <text evidence="1">The sequence shown here is derived from an EMBL/GenBank/DDBJ whole genome shotgun (WGS) entry which is preliminary data.</text>
</comment>
<organism evidence="1 2">
    <name type="scientific">Rhizocola hellebori</name>
    <dbReference type="NCBI Taxonomy" id="1392758"/>
    <lineage>
        <taxon>Bacteria</taxon>
        <taxon>Bacillati</taxon>
        <taxon>Actinomycetota</taxon>
        <taxon>Actinomycetes</taxon>
        <taxon>Micromonosporales</taxon>
        <taxon>Micromonosporaceae</taxon>
        <taxon>Rhizocola</taxon>
    </lineage>
</organism>
<dbReference type="RefSeq" id="WP_203909333.1">
    <property type="nucleotide sequence ID" value="NZ_BONY01000019.1"/>
</dbReference>
<accession>A0A8J3Q7L4</accession>
<dbReference type="Pfam" id="PF09234">
    <property type="entry name" value="DUF1963"/>
    <property type="match status" value="1"/>
</dbReference>
<dbReference type="InterPro" id="IPR015315">
    <property type="entry name" value="DUF1963"/>
</dbReference>